<comment type="function">
    <text evidence="1">Possibly involved in the ontogenesis of pituitary gonadotropes, as well as somatotropes, lactotropes and caudomedial thyrotropes.</text>
</comment>
<evidence type="ECO:0000313" key="13">
    <source>
        <dbReference type="Ensembl" id="ENSOKIP00005026600.1"/>
    </source>
</evidence>
<evidence type="ECO:0000256" key="6">
    <source>
        <dbReference type="ARBA" id="ARBA00023155"/>
    </source>
</evidence>
<protein>
    <recommendedName>
        <fullName evidence="4">Homeobox protein prophet of Pit-1</fullName>
    </recommendedName>
    <alternativeName>
        <fullName evidence="8">Pituitary-specific homeodomain factor</fullName>
    </alternativeName>
</protein>
<dbReference type="InterPro" id="IPR009057">
    <property type="entry name" value="Homeodomain-like_sf"/>
</dbReference>
<dbReference type="AlphaFoldDB" id="A0A8C7FE22"/>
<dbReference type="PROSITE" id="PS00027">
    <property type="entry name" value="HOMEOBOX_1"/>
    <property type="match status" value="1"/>
</dbReference>
<dbReference type="GO" id="GO:0000977">
    <property type="term" value="F:RNA polymerase II transcription regulatory region sequence-specific DNA binding"/>
    <property type="evidence" value="ECO:0007669"/>
    <property type="project" value="TreeGrafter"/>
</dbReference>
<dbReference type="SMART" id="SM00389">
    <property type="entry name" value="HOX"/>
    <property type="match status" value="1"/>
</dbReference>
<dbReference type="InterPro" id="IPR050649">
    <property type="entry name" value="Paired_Homeobox_TFs"/>
</dbReference>
<evidence type="ECO:0000259" key="12">
    <source>
        <dbReference type="PROSITE" id="PS50071"/>
    </source>
</evidence>
<accession>A0A8C7FE22</accession>
<dbReference type="KEGG" id="oki:109888759"/>
<evidence type="ECO:0000256" key="1">
    <source>
        <dbReference type="ARBA" id="ARBA00002030"/>
    </source>
</evidence>
<dbReference type="InterPro" id="IPR001356">
    <property type="entry name" value="HD"/>
</dbReference>
<comment type="similarity">
    <text evidence="3">Belongs to the paired homeobox family.</text>
</comment>
<reference evidence="13" key="2">
    <citation type="submission" date="2025-09" db="UniProtKB">
        <authorList>
            <consortium name="Ensembl"/>
        </authorList>
    </citation>
    <scope>IDENTIFICATION</scope>
</reference>
<feature type="compositionally biased region" description="Low complexity" evidence="11">
    <location>
        <begin position="186"/>
        <end position="199"/>
    </location>
</feature>
<evidence type="ECO:0000256" key="9">
    <source>
        <dbReference type="PROSITE-ProRule" id="PRU00108"/>
    </source>
</evidence>
<dbReference type="Pfam" id="PF00046">
    <property type="entry name" value="Homeodomain"/>
    <property type="match status" value="1"/>
</dbReference>
<keyword evidence="6 9" id="KW-0371">Homeobox</keyword>
<dbReference type="CTD" id="5626"/>
<keyword evidence="7 9" id="KW-0539">Nucleus</keyword>
<dbReference type="Proteomes" id="UP000694557">
    <property type="component" value="Unassembled WGS sequence"/>
</dbReference>
<keyword evidence="14" id="KW-1185">Reference proteome</keyword>
<organism evidence="13 14">
    <name type="scientific">Oncorhynchus kisutch</name>
    <name type="common">Coho salmon</name>
    <name type="synonym">Salmo kisutch</name>
    <dbReference type="NCBI Taxonomy" id="8019"/>
    <lineage>
        <taxon>Eukaryota</taxon>
        <taxon>Metazoa</taxon>
        <taxon>Chordata</taxon>
        <taxon>Craniata</taxon>
        <taxon>Vertebrata</taxon>
        <taxon>Euteleostomi</taxon>
        <taxon>Actinopterygii</taxon>
        <taxon>Neopterygii</taxon>
        <taxon>Teleostei</taxon>
        <taxon>Protacanthopterygii</taxon>
        <taxon>Salmoniformes</taxon>
        <taxon>Salmonidae</taxon>
        <taxon>Salmoninae</taxon>
        <taxon>Oncorhynchus</taxon>
    </lineage>
</organism>
<dbReference type="GO" id="GO:0000981">
    <property type="term" value="F:DNA-binding transcription factor activity, RNA polymerase II-specific"/>
    <property type="evidence" value="ECO:0007669"/>
    <property type="project" value="InterPro"/>
</dbReference>
<evidence type="ECO:0000256" key="2">
    <source>
        <dbReference type="ARBA" id="ARBA00004123"/>
    </source>
</evidence>
<gene>
    <name evidence="13" type="primary">prop1</name>
</gene>
<evidence type="ECO:0000256" key="4">
    <source>
        <dbReference type="ARBA" id="ARBA00019432"/>
    </source>
</evidence>
<dbReference type="GeneTree" id="ENSGT00940000165391"/>
<dbReference type="FunFam" id="1.10.10.60:FF:000138">
    <property type="entry name" value="Homeobox protein prophet of Pit-1"/>
    <property type="match status" value="1"/>
</dbReference>
<feature type="domain" description="Homeobox" evidence="12">
    <location>
        <begin position="74"/>
        <end position="134"/>
    </location>
</feature>
<dbReference type="SUPFAM" id="SSF46689">
    <property type="entry name" value="Homeodomain-like"/>
    <property type="match status" value="1"/>
</dbReference>
<evidence type="ECO:0000256" key="5">
    <source>
        <dbReference type="ARBA" id="ARBA00023125"/>
    </source>
</evidence>
<keyword evidence="5 9" id="KW-0238">DNA-binding</keyword>
<dbReference type="InterPro" id="IPR017970">
    <property type="entry name" value="Homeobox_CS"/>
</dbReference>
<evidence type="ECO:0000256" key="11">
    <source>
        <dbReference type="SAM" id="MobiDB-lite"/>
    </source>
</evidence>
<evidence type="ECO:0000256" key="3">
    <source>
        <dbReference type="ARBA" id="ARBA00005733"/>
    </source>
</evidence>
<dbReference type="Ensembl" id="ENSOKIT00005028145.1">
    <property type="protein sequence ID" value="ENSOKIP00005026600.1"/>
    <property type="gene ID" value="ENSOKIG00005011497.1"/>
</dbReference>
<reference evidence="13" key="1">
    <citation type="submission" date="2025-08" db="UniProtKB">
        <authorList>
            <consortium name="Ensembl"/>
        </authorList>
    </citation>
    <scope>IDENTIFICATION</scope>
</reference>
<dbReference type="GO" id="GO:0007399">
    <property type="term" value="P:nervous system development"/>
    <property type="evidence" value="ECO:0007669"/>
    <property type="project" value="UniProtKB-ARBA"/>
</dbReference>
<evidence type="ECO:0000256" key="8">
    <source>
        <dbReference type="ARBA" id="ARBA00030888"/>
    </source>
</evidence>
<evidence type="ECO:0000313" key="14">
    <source>
        <dbReference type="Proteomes" id="UP000694557"/>
    </source>
</evidence>
<name>A0A8C7FE22_ONCKI</name>
<dbReference type="PANTHER" id="PTHR24329:SF340">
    <property type="entry name" value="ARISTALESS RELATED HOMEOBOX"/>
    <property type="match status" value="1"/>
</dbReference>
<dbReference type="PROSITE" id="PS50071">
    <property type="entry name" value="HOMEOBOX_2"/>
    <property type="match status" value="1"/>
</dbReference>
<evidence type="ECO:0000256" key="10">
    <source>
        <dbReference type="RuleBase" id="RU000682"/>
    </source>
</evidence>
<feature type="DNA-binding region" description="Homeobox" evidence="9">
    <location>
        <begin position="76"/>
        <end position="135"/>
    </location>
</feature>
<feature type="region of interest" description="Disordered" evidence="11">
    <location>
        <begin position="185"/>
        <end position="225"/>
    </location>
</feature>
<comment type="subcellular location">
    <subcellularLocation>
        <location evidence="2 9 10">Nucleus</location>
    </subcellularLocation>
</comment>
<proteinExistence type="inferred from homology"/>
<dbReference type="GO" id="GO:0005634">
    <property type="term" value="C:nucleus"/>
    <property type="evidence" value="ECO:0007669"/>
    <property type="project" value="UniProtKB-SubCell"/>
</dbReference>
<dbReference type="Gene3D" id="1.10.10.60">
    <property type="entry name" value="Homeodomain-like"/>
    <property type="match status" value="1"/>
</dbReference>
<dbReference type="SMR" id="A0A8C7FE22"/>
<sequence length="253" mass="28270">MLAFLTVASQTTPVKMAQVKSPVDGVKSQQQRAEMYSDITIVSSSADVGSPARKGPFDSMALGLSRRGRAYPSPARRRHRTTFSHKQLDQLEMAFGQNHYPDIYCREELARLTKLNEARIQVWFQNRRAKYRRQERASQKLLPMAMMPGHGALLGSMCVQSTGLTRQYYPHSLAHHIPRFPSMLPSGGYSHSHHPGSASQCSCPTVPPEPQPPRQHEEWYSPLRNIGAPPSNLATPVFSLTSMPALDPGSHWN</sequence>
<dbReference type="PANTHER" id="PTHR24329">
    <property type="entry name" value="HOMEOBOX PROTEIN ARISTALESS"/>
    <property type="match status" value="1"/>
</dbReference>
<evidence type="ECO:0000256" key="7">
    <source>
        <dbReference type="ARBA" id="ARBA00023242"/>
    </source>
</evidence>
<dbReference type="CDD" id="cd00086">
    <property type="entry name" value="homeodomain"/>
    <property type="match status" value="1"/>
</dbReference>